<dbReference type="PANTHER" id="PTHR46093">
    <property type="entry name" value="ACYL-COA-BINDING DOMAIN-CONTAINING PROTEIN 5"/>
    <property type="match status" value="1"/>
</dbReference>
<name>A0ABR2HWU6_9EUKA</name>
<evidence type="ECO:0000313" key="3">
    <source>
        <dbReference type="EMBL" id="KAK8853782.1"/>
    </source>
</evidence>
<keyword evidence="2" id="KW-0677">Repeat</keyword>
<dbReference type="SUPFAM" id="SSF117281">
    <property type="entry name" value="Kelch motif"/>
    <property type="match status" value="1"/>
</dbReference>
<gene>
    <name evidence="3" type="ORF">M9Y10_016325</name>
</gene>
<keyword evidence="1" id="KW-0880">Kelch repeat</keyword>
<protein>
    <recommendedName>
        <fullName evidence="5">Kelch motif family protein</fullName>
    </recommendedName>
</protein>
<evidence type="ECO:0008006" key="5">
    <source>
        <dbReference type="Google" id="ProtNLM"/>
    </source>
</evidence>
<keyword evidence="4" id="KW-1185">Reference proteome</keyword>
<proteinExistence type="predicted"/>
<dbReference type="PANTHER" id="PTHR46093:SF18">
    <property type="entry name" value="FIBRONECTIN TYPE-III DOMAIN-CONTAINING PROTEIN"/>
    <property type="match status" value="1"/>
</dbReference>
<reference evidence="3 4" key="1">
    <citation type="submission" date="2024-04" db="EMBL/GenBank/DDBJ databases">
        <title>Tritrichomonas musculus Genome.</title>
        <authorList>
            <person name="Alves-Ferreira E."/>
            <person name="Grigg M."/>
            <person name="Lorenzi H."/>
            <person name="Galac M."/>
        </authorList>
    </citation>
    <scope>NUCLEOTIDE SEQUENCE [LARGE SCALE GENOMIC DNA]</scope>
    <source>
        <strain evidence="3 4">EAF2021</strain>
    </source>
</reference>
<dbReference type="InterPro" id="IPR006652">
    <property type="entry name" value="Kelch_1"/>
</dbReference>
<accession>A0ABR2HWU6</accession>
<evidence type="ECO:0000313" key="4">
    <source>
        <dbReference type="Proteomes" id="UP001470230"/>
    </source>
</evidence>
<dbReference type="Pfam" id="PF24681">
    <property type="entry name" value="Kelch_KLHDC2_KLHL20_DRC7"/>
    <property type="match status" value="1"/>
</dbReference>
<organism evidence="3 4">
    <name type="scientific">Tritrichomonas musculus</name>
    <dbReference type="NCBI Taxonomy" id="1915356"/>
    <lineage>
        <taxon>Eukaryota</taxon>
        <taxon>Metamonada</taxon>
        <taxon>Parabasalia</taxon>
        <taxon>Tritrichomonadida</taxon>
        <taxon>Tritrichomonadidae</taxon>
        <taxon>Tritrichomonas</taxon>
    </lineage>
</organism>
<dbReference type="EMBL" id="JAPFFF010000021">
    <property type="protein sequence ID" value="KAK8853782.1"/>
    <property type="molecule type" value="Genomic_DNA"/>
</dbReference>
<dbReference type="InterPro" id="IPR015915">
    <property type="entry name" value="Kelch-typ_b-propeller"/>
</dbReference>
<evidence type="ECO:0000256" key="1">
    <source>
        <dbReference type="ARBA" id="ARBA00022441"/>
    </source>
</evidence>
<sequence>MGNKESRARDDFVIPDVADVEIPMQYARLNQSESNDPLGLSTISTNDLPKKIIHTAFNGIWSVVAPERISPQSRSGHFTVVDEENQIAYIGYGTSSNGEPLCDFWAFDLSAYTWRNIKLVGNGASPRNGARAVLFNNKIYIFGGFLSGVYTNELQSIDIQTGTVTVLETKGDIPERRSVAIMGLYNGKIFVWGGYNGQWLNSIHILDINTMVWSTIPTNEKGRSGVPSVVVDYNLISYGGSHTDGLFTINMADPKIKIVPTTGFAPQSEVMNAGMVRANNLVFYFGGKDKNSNYTILYALDYDKKWWFIFHVKPDGESVTMLDGNVSDNGIFMLPRIHSFGVAYSKVHRTIVAFLGLPYSDPPNLFLISIGEALGFINLRNDMSDALRYTSL</sequence>
<dbReference type="SMART" id="SM00612">
    <property type="entry name" value="Kelch"/>
    <property type="match status" value="2"/>
</dbReference>
<evidence type="ECO:0000256" key="2">
    <source>
        <dbReference type="ARBA" id="ARBA00022737"/>
    </source>
</evidence>
<dbReference type="Gene3D" id="2.120.10.80">
    <property type="entry name" value="Kelch-type beta propeller"/>
    <property type="match status" value="1"/>
</dbReference>
<dbReference type="Proteomes" id="UP001470230">
    <property type="component" value="Unassembled WGS sequence"/>
</dbReference>
<comment type="caution">
    <text evidence="3">The sequence shown here is derived from an EMBL/GenBank/DDBJ whole genome shotgun (WGS) entry which is preliminary data.</text>
</comment>